<sequence>TGNLPAGLEATMDVEWAHALAPLARIVVIEDPNQDPASFPGSLAQSLQTSFFNGSEIASISYGVKMNPTADSAASATMASLTSQGFSIFAAAGDSKTNAPGASLNWPGSDPNVVSVGGTSLFQRPPPAFFFETYWEGPLLSSAYGPTSVAAPSWQRAVTNQSQRIVPDVAFDANFQTGVLVYLNGSWWTMGGTSLGAPAWAAIWALCRTDAQNLPSAPIALYKVAQSRFGPFAFQNPSHTLFDSHTGLGTPNVSELISALQSIY</sequence>
<protein>
    <submittedName>
        <fullName evidence="2">Peptidase S8 and S53 subtilisin kexin sedolisin</fullName>
    </submittedName>
</protein>
<name>T0YVK6_9ZZZZ</name>
<gene>
    <name evidence="2" type="ORF">B1A_18037</name>
</gene>
<accession>T0YVK6</accession>
<dbReference type="InterPro" id="IPR036852">
    <property type="entry name" value="Peptidase_S8/S53_dom_sf"/>
</dbReference>
<reference evidence="2" key="2">
    <citation type="journal article" date="2014" name="ISME J.">
        <title>Microbial stratification in low pH oxic and suboxic macroscopic growths along an acid mine drainage.</title>
        <authorList>
            <person name="Mendez-Garcia C."/>
            <person name="Mesa V."/>
            <person name="Sprenger R.R."/>
            <person name="Richter M."/>
            <person name="Diez M.S."/>
            <person name="Solano J."/>
            <person name="Bargiela R."/>
            <person name="Golyshina O.V."/>
            <person name="Manteca A."/>
            <person name="Ramos J.L."/>
            <person name="Gallego J.R."/>
            <person name="Llorente I."/>
            <person name="Martins Dos Santos V.A."/>
            <person name="Jensen O.N."/>
            <person name="Pelaez A.I."/>
            <person name="Sanchez J."/>
            <person name="Ferrer M."/>
        </authorList>
    </citation>
    <scope>NUCLEOTIDE SEQUENCE</scope>
</reference>
<evidence type="ECO:0000313" key="2">
    <source>
        <dbReference type="EMBL" id="EQD35992.1"/>
    </source>
</evidence>
<dbReference type="PROSITE" id="PS51695">
    <property type="entry name" value="SEDOLISIN"/>
    <property type="match status" value="1"/>
</dbReference>
<dbReference type="GO" id="GO:0006508">
    <property type="term" value="P:proteolysis"/>
    <property type="evidence" value="ECO:0007669"/>
    <property type="project" value="InterPro"/>
</dbReference>
<dbReference type="Pfam" id="PF00082">
    <property type="entry name" value="Peptidase_S8"/>
    <property type="match status" value="1"/>
</dbReference>
<dbReference type="GO" id="GO:0004252">
    <property type="term" value="F:serine-type endopeptidase activity"/>
    <property type="evidence" value="ECO:0007669"/>
    <property type="project" value="InterPro"/>
</dbReference>
<dbReference type="GO" id="GO:0008240">
    <property type="term" value="F:tripeptidyl-peptidase activity"/>
    <property type="evidence" value="ECO:0007669"/>
    <property type="project" value="TreeGrafter"/>
</dbReference>
<dbReference type="InterPro" id="IPR050819">
    <property type="entry name" value="Tripeptidyl-peptidase_I"/>
</dbReference>
<dbReference type="PANTHER" id="PTHR14218:SF15">
    <property type="entry name" value="TRIPEPTIDYL-PEPTIDASE 1"/>
    <property type="match status" value="1"/>
</dbReference>
<organism evidence="2">
    <name type="scientific">mine drainage metagenome</name>
    <dbReference type="NCBI Taxonomy" id="410659"/>
    <lineage>
        <taxon>unclassified sequences</taxon>
        <taxon>metagenomes</taxon>
        <taxon>ecological metagenomes</taxon>
    </lineage>
</organism>
<dbReference type="PANTHER" id="PTHR14218">
    <property type="entry name" value="PROTEASE S8 TRIPEPTIDYL PEPTIDASE I CLN2"/>
    <property type="match status" value="1"/>
</dbReference>
<comment type="caution">
    <text evidence="2">The sequence shown here is derived from an EMBL/GenBank/DDBJ whole genome shotgun (WGS) entry which is preliminary data.</text>
</comment>
<proteinExistence type="predicted"/>
<reference evidence="2" key="1">
    <citation type="submission" date="2013-08" db="EMBL/GenBank/DDBJ databases">
        <authorList>
            <person name="Mendez C."/>
            <person name="Richter M."/>
            <person name="Ferrer M."/>
            <person name="Sanchez J."/>
        </authorList>
    </citation>
    <scope>NUCLEOTIDE SEQUENCE</scope>
</reference>
<dbReference type="SUPFAM" id="SSF52743">
    <property type="entry name" value="Subtilisin-like"/>
    <property type="match status" value="1"/>
</dbReference>
<dbReference type="InterPro" id="IPR030400">
    <property type="entry name" value="Sedolisin_dom"/>
</dbReference>
<dbReference type="EMBL" id="AUZX01013290">
    <property type="protein sequence ID" value="EQD35992.1"/>
    <property type="molecule type" value="Genomic_DNA"/>
</dbReference>
<feature type="domain" description="Peptidase S53" evidence="1">
    <location>
        <begin position="1"/>
        <end position="264"/>
    </location>
</feature>
<evidence type="ECO:0000259" key="1">
    <source>
        <dbReference type="PROSITE" id="PS51695"/>
    </source>
</evidence>
<dbReference type="AlphaFoldDB" id="T0YVK6"/>
<dbReference type="InterPro" id="IPR000209">
    <property type="entry name" value="Peptidase_S8/S53_dom"/>
</dbReference>
<dbReference type="Gene3D" id="3.40.50.200">
    <property type="entry name" value="Peptidase S8/S53 domain"/>
    <property type="match status" value="1"/>
</dbReference>
<feature type="non-terminal residue" evidence="2">
    <location>
        <position position="1"/>
    </location>
</feature>